<dbReference type="Proteomes" id="UP001461498">
    <property type="component" value="Unassembled WGS sequence"/>
</dbReference>
<dbReference type="GO" id="GO:0015074">
    <property type="term" value="P:DNA integration"/>
    <property type="evidence" value="ECO:0007669"/>
    <property type="project" value="InterPro"/>
</dbReference>
<dbReference type="PROSITE" id="PS50994">
    <property type="entry name" value="INTEGRASE"/>
    <property type="match status" value="1"/>
</dbReference>
<gene>
    <name evidence="2" type="ORF">O3M35_004785</name>
</gene>
<dbReference type="PANTHER" id="PTHR37984:SF5">
    <property type="entry name" value="PROTEIN NYNRIN-LIKE"/>
    <property type="match status" value="1"/>
</dbReference>
<name>A0AAW1DIA8_9HEMI</name>
<comment type="caution">
    <text evidence="2">The sequence shown here is derived from an EMBL/GenBank/DDBJ whole genome shotgun (WGS) entry which is preliminary data.</text>
</comment>
<evidence type="ECO:0000313" key="3">
    <source>
        <dbReference type="Proteomes" id="UP001461498"/>
    </source>
</evidence>
<dbReference type="EMBL" id="JAPXFL010000002">
    <property type="protein sequence ID" value="KAK9509894.1"/>
    <property type="molecule type" value="Genomic_DNA"/>
</dbReference>
<dbReference type="GO" id="GO:0003676">
    <property type="term" value="F:nucleic acid binding"/>
    <property type="evidence" value="ECO:0007669"/>
    <property type="project" value="InterPro"/>
</dbReference>
<dbReference type="SUPFAM" id="SSF53098">
    <property type="entry name" value="Ribonuclease H-like"/>
    <property type="match status" value="1"/>
</dbReference>
<dbReference type="Pfam" id="PF00665">
    <property type="entry name" value="rve"/>
    <property type="match status" value="1"/>
</dbReference>
<dbReference type="Gene3D" id="3.30.420.10">
    <property type="entry name" value="Ribonuclease H-like superfamily/Ribonuclease H"/>
    <property type="match status" value="1"/>
</dbReference>
<dbReference type="PANTHER" id="PTHR37984">
    <property type="entry name" value="PROTEIN CBG26694"/>
    <property type="match status" value="1"/>
</dbReference>
<dbReference type="AlphaFoldDB" id="A0AAW1DIA8"/>
<proteinExistence type="predicted"/>
<dbReference type="InterPro" id="IPR050951">
    <property type="entry name" value="Retrovirus_Pol_polyprotein"/>
</dbReference>
<dbReference type="InterPro" id="IPR001584">
    <property type="entry name" value="Integrase_cat-core"/>
</dbReference>
<evidence type="ECO:0000313" key="2">
    <source>
        <dbReference type="EMBL" id="KAK9509894.1"/>
    </source>
</evidence>
<sequence>MTDILRGTNSGRDGTLNIYHRNKRDISGGLNEMKFLLEHRKKGKKEGELNTIEKGDSPLDTYHIDHLGPMTLTTKKYKYLLIIVDAFSKFIWIYPTKSTGTREVLQKLIVQQVVFGNPRRIITDKGAAFTSRDFGNYCTEEGIEHITITAGVPRGNGQVERINSTIISVLTKLSDVKPNNWYKHVDRVQRCINGSYQRAIKNTPFEVLFGMKMRQKEDIKVLEMLEEERLKNHDDSRNEIRQLAKENILKMQQENKRQYNKKCKKARK</sequence>
<keyword evidence="3" id="KW-1185">Reference proteome</keyword>
<accession>A0AAW1DIA8</accession>
<evidence type="ECO:0000259" key="1">
    <source>
        <dbReference type="PROSITE" id="PS50994"/>
    </source>
</evidence>
<organism evidence="2 3">
    <name type="scientific">Rhynocoris fuscipes</name>
    <dbReference type="NCBI Taxonomy" id="488301"/>
    <lineage>
        <taxon>Eukaryota</taxon>
        <taxon>Metazoa</taxon>
        <taxon>Ecdysozoa</taxon>
        <taxon>Arthropoda</taxon>
        <taxon>Hexapoda</taxon>
        <taxon>Insecta</taxon>
        <taxon>Pterygota</taxon>
        <taxon>Neoptera</taxon>
        <taxon>Paraneoptera</taxon>
        <taxon>Hemiptera</taxon>
        <taxon>Heteroptera</taxon>
        <taxon>Panheteroptera</taxon>
        <taxon>Cimicomorpha</taxon>
        <taxon>Reduviidae</taxon>
        <taxon>Harpactorinae</taxon>
        <taxon>Harpactorini</taxon>
        <taxon>Rhynocoris</taxon>
    </lineage>
</organism>
<dbReference type="InterPro" id="IPR012337">
    <property type="entry name" value="RNaseH-like_sf"/>
</dbReference>
<dbReference type="InterPro" id="IPR036397">
    <property type="entry name" value="RNaseH_sf"/>
</dbReference>
<feature type="domain" description="Integrase catalytic" evidence="1">
    <location>
        <begin position="54"/>
        <end position="212"/>
    </location>
</feature>
<reference evidence="2 3" key="1">
    <citation type="submission" date="2022-12" db="EMBL/GenBank/DDBJ databases">
        <title>Chromosome-level genome assembly of true bugs.</title>
        <authorList>
            <person name="Ma L."/>
            <person name="Li H."/>
        </authorList>
    </citation>
    <scope>NUCLEOTIDE SEQUENCE [LARGE SCALE GENOMIC DNA]</scope>
    <source>
        <strain evidence="2">Lab_2022b</strain>
    </source>
</reference>
<protein>
    <recommendedName>
        <fullName evidence="1">Integrase catalytic domain-containing protein</fullName>
    </recommendedName>
</protein>